<gene>
    <name evidence="2" type="ORF">SteCoe_20293</name>
</gene>
<organism evidence="2 3">
    <name type="scientific">Stentor coeruleus</name>
    <dbReference type="NCBI Taxonomy" id="5963"/>
    <lineage>
        <taxon>Eukaryota</taxon>
        <taxon>Sar</taxon>
        <taxon>Alveolata</taxon>
        <taxon>Ciliophora</taxon>
        <taxon>Postciliodesmatophora</taxon>
        <taxon>Heterotrichea</taxon>
        <taxon>Heterotrichida</taxon>
        <taxon>Stentoridae</taxon>
        <taxon>Stentor</taxon>
    </lineage>
</organism>
<feature type="coiled-coil region" evidence="1">
    <location>
        <begin position="62"/>
        <end position="130"/>
    </location>
</feature>
<dbReference type="EMBL" id="MPUH01000460">
    <property type="protein sequence ID" value="OMJ79671.1"/>
    <property type="molecule type" value="Genomic_DNA"/>
</dbReference>
<protein>
    <submittedName>
        <fullName evidence="2">Uncharacterized protein</fullName>
    </submittedName>
</protein>
<keyword evidence="3" id="KW-1185">Reference proteome</keyword>
<evidence type="ECO:0000313" key="2">
    <source>
        <dbReference type="EMBL" id="OMJ79671.1"/>
    </source>
</evidence>
<accession>A0A1R2BSJ2</accession>
<keyword evidence="1" id="KW-0175">Coiled coil</keyword>
<proteinExistence type="predicted"/>
<evidence type="ECO:0000313" key="3">
    <source>
        <dbReference type="Proteomes" id="UP000187209"/>
    </source>
</evidence>
<dbReference type="AlphaFoldDB" id="A0A1R2BSJ2"/>
<dbReference type="Proteomes" id="UP000187209">
    <property type="component" value="Unassembled WGS sequence"/>
</dbReference>
<evidence type="ECO:0000256" key="1">
    <source>
        <dbReference type="SAM" id="Coils"/>
    </source>
</evidence>
<comment type="caution">
    <text evidence="2">The sequence shown here is derived from an EMBL/GenBank/DDBJ whole genome shotgun (WGS) entry which is preliminary data.</text>
</comment>
<reference evidence="2 3" key="1">
    <citation type="submission" date="2016-11" db="EMBL/GenBank/DDBJ databases">
        <title>The macronuclear genome of Stentor coeruleus: a giant cell with tiny introns.</title>
        <authorList>
            <person name="Slabodnick M."/>
            <person name="Ruby J.G."/>
            <person name="Reiff S.B."/>
            <person name="Swart E.C."/>
            <person name="Gosai S."/>
            <person name="Prabakaran S."/>
            <person name="Witkowska E."/>
            <person name="Larue G.E."/>
            <person name="Fisher S."/>
            <person name="Freeman R.M."/>
            <person name="Gunawardena J."/>
            <person name="Chu W."/>
            <person name="Stover N.A."/>
            <person name="Gregory B.D."/>
            <person name="Nowacki M."/>
            <person name="Derisi J."/>
            <person name="Roy S.W."/>
            <person name="Marshall W.F."/>
            <person name="Sood P."/>
        </authorList>
    </citation>
    <scope>NUCLEOTIDE SEQUENCE [LARGE SCALE GENOMIC DNA]</scope>
    <source>
        <strain evidence="2">WM001</strain>
    </source>
</reference>
<name>A0A1R2BSJ2_9CILI</name>
<sequence length="310" mass="36686">MSESSCQKIYKICCCCFKAKKILKNTRVSVDRENMKYNDAISICKSASISSNDKSIDSDYKSIRLDKEIEQLNDENLRLKRKKQEFELQSVSINNYGILHKELDKKDKLIKELEESIKTLEEQLKKNMNYLNQSTNVTGIIKSPSDPLINSGRFSKIKAYSELDQEKQSLDPELKNKIEFLEINLENQKKLKNDFMSNNSKISDDLKKLHSKHIETLENFKKTNELCKIEQEKTKFYIEKIENMTKEAYMRDELKNLLQEQKVLKNNLAEISFQYEECLREIEKYKRGTNENYYKNVINELTQNLDISYW</sequence>